<evidence type="ECO:0000256" key="1">
    <source>
        <dbReference type="SAM" id="MobiDB-lite"/>
    </source>
</evidence>
<gene>
    <name evidence="2" type="ORF">SDC9_178036</name>
</gene>
<feature type="region of interest" description="Disordered" evidence="1">
    <location>
        <begin position="57"/>
        <end position="76"/>
    </location>
</feature>
<proteinExistence type="predicted"/>
<reference evidence="2" key="1">
    <citation type="submission" date="2019-08" db="EMBL/GenBank/DDBJ databases">
        <authorList>
            <person name="Kucharzyk K."/>
            <person name="Murdoch R.W."/>
            <person name="Higgins S."/>
            <person name="Loffler F."/>
        </authorList>
    </citation>
    <scope>NUCLEOTIDE SEQUENCE</scope>
</reference>
<protein>
    <submittedName>
        <fullName evidence="2">Uncharacterized protein</fullName>
    </submittedName>
</protein>
<evidence type="ECO:0000313" key="2">
    <source>
        <dbReference type="EMBL" id="MPN30565.1"/>
    </source>
</evidence>
<sequence>MDQDPVVVGCRHRRRLQSVADAFGARGAAATHGFQLGPEFRPIVAWPPRVVRRQHHPDAFDRGVRGQRRQSVENQRPAEQVEVLFRLLGAEARAAAGSGNDCVMSGHGLILTKNKEKRGKP</sequence>
<dbReference type="EMBL" id="VSSQ01081719">
    <property type="protein sequence ID" value="MPN30565.1"/>
    <property type="molecule type" value="Genomic_DNA"/>
</dbReference>
<name>A0A645GUW0_9ZZZZ</name>
<accession>A0A645GUW0</accession>
<comment type="caution">
    <text evidence="2">The sequence shown here is derived from an EMBL/GenBank/DDBJ whole genome shotgun (WGS) entry which is preliminary data.</text>
</comment>
<dbReference type="AlphaFoldDB" id="A0A645GUW0"/>
<organism evidence="2">
    <name type="scientific">bioreactor metagenome</name>
    <dbReference type="NCBI Taxonomy" id="1076179"/>
    <lineage>
        <taxon>unclassified sequences</taxon>
        <taxon>metagenomes</taxon>
        <taxon>ecological metagenomes</taxon>
    </lineage>
</organism>